<accession>A0A1T4JMP7</accession>
<dbReference type="Proteomes" id="UP000190625">
    <property type="component" value="Unassembled WGS sequence"/>
</dbReference>
<gene>
    <name evidence="1" type="ORF">SAMN02745118_00223</name>
</gene>
<protein>
    <submittedName>
        <fullName evidence="1">Uncharacterized protein</fullName>
    </submittedName>
</protein>
<proteinExistence type="predicted"/>
<evidence type="ECO:0000313" key="1">
    <source>
        <dbReference type="EMBL" id="SJZ31433.1"/>
    </source>
</evidence>
<reference evidence="2" key="1">
    <citation type="submission" date="2017-02" db="EMBL/GenBank/DDBJ databases">
        <authorList>
            <person name="Varghese N."/>
            <person name="Submissions S."/>
        </authorList>
    </citation>
    <scope>NUCLEOTIDE SEQUENCE [LARGE SCALE GENOMIC DNA]</scope>
    <source>
        <strain evidence="2">ATCC BAA-73</strain>
    </source>
</reference>
<dbReference type="STRING" id="142842.SAMN02745118_00223"/>
<sequence>MDLVEVSKLESGMVLAENIYSPNGEILLKKGIQIRDSYI</sequence>
<name>A0A1T4JMP7_9FIRM</name>
<organism evidence="1 2">
    <name type="scientific">Selenihalanaerobacter shriftii</name>
    <dbReference type="NCBI Taxonomy" id="142842"/>
    <lineage>
        <taxon>Bacteria</taxon>
        <taxon>Bacillati</taxon>
        <taxon>Bacillota</taxon>
        <taxon>Clostridia</taxon>
        <taxon>Halanaerobiales</taxon>
        <taxon>Halobacteroidaceae</taxon>
        <taxon>Selenihalanaerobacter</taxon>
    </lineage>
</organism>
<dbReference type="EMBL" id="FUWM01000003">
    <property type="protein sequence ID" value="SJZ31433.1"/>
    <property type="molecule type" value="Genomic_DNA"/>
</dbReference>
<keyword evidence="2" id="KW-1185">Reference proteome</keyword>
<evidence type="ECO:0000313" key="2">
    <source>
        <dbReference type="Proteomes" id="UP000190625"/>
    </source>
</evidence>
<dbReference type="AlphaFoldDB" id="A0A1T4JMP7"/>